<dbReference type="NCBIfam" id="TIGR02428">
    <property type="entry name" value="pcaJ_scoB_fam"/>
    <property type="match status" value="1"/>
</dbReference>
<dbReference type="UniPathway" id="UPA00929">
    <property type="reaction ID" value="UER00894"/>
</dbReference>
<dbReference type="AlphaFoldDB" id="A0A074WFK7"/>
<comment type="catalytic activity">
    <reaction evidence="3">
        <text>a 3-oxo acid + succinyl-CoA = a 3-oxoacyl-CoA + succinate</text>
        <dbReference type="Rhea" id="RHEA:24564"/>
        <dbReference type="ChEBI" id="CHEBI:30031"/>
        <dbReference type="ChEBI" id="CHEBI:35973"/>
        <dbReference type="ChEBI" id="CHEBI:57292"/>
        <dbReference type="ChEBI" id="CHEBI:90726"/>
        <dbReference type="EC" id="2.8.3.5"/>
    </reaction>
</comment>
<gene>
    <name evidence="5" type="ORF">M436DRAFT_57979</name>
</gene>
<evidence type="ECO:0000313" key="5">
    <source>
        <dbReference type="EMBL" id="KEQ68622.1"/>
    </source>
</evidence>
<comment type="function">
    <text evidence="3">Key enzyme for ketone body catabolism. Transfers the CoA moiety from succinate to acetoacetate. Formation of the enzyme-CoA intermediate proceeds via an unstable anhydride species formed between the carboxylate groups of the enzyme and substrate.</text>
</comment>
<name>A0A074WFK7_9PEZI</name>
<comment type="similarity">
    <text evidence="1 3">Belongs to the 3-oxoacid CoA-transferase family.</text>
</comment>
<dbReference type="HOGENOM" id="CLU_019942_1_1_1"/>
<dbReference type="STRING" id="1043004.A0A074WFK7"/>
<keyword evidence="3" id="KW-0496">Mitochondrion</keyword>
<dbReference type="PANTHER" id="PTHR13707">
    <property type="entry name" value="KETOACID-COENZYME A TRANSFERASE"/>
    <property type="match status" value="1"/>
</dbReference>
<proteinExistence type="inferred from homology"/>
<dbReference type="RefSeq" id="XP_013422821.1">
    <property type="nucleotide sequence ID" value="XM_013567367.1"/>
</dbReference>
<keyword evidence="2 3" id="KW-0808">Transferase</keyword>
<dbReference type="EMBL" id="KL584727">
    <property type="protein sequence ID" value="KEQ68622.1"/>
    <property type="molecule type" value="Genomic_DNA"/>
</dbReference>
<keyword evidence="6" id="KW-1185">Reference proteome</keyword>
<dbReference type="SMART" id="SM00882">
    <property type="entry name" value="CoA_trans"/>
    <property type="match status" value="2"/>
</dbReference>
<dbReference type="InterPro" id="IPR004165">
    <property type="entry name" value="CoA_trans_fam_I"/>
</dbReference>
<evidence type="ECO:0000256" key="4">
    <source>
        <dbReference type="PIRSR" id="PIRSR000858-1"/>
    </source>
</evidence>
<dbReference type="EC" id="2.8.3.5" evidence="3"/>
<sequence>MASLSRSVSSLAVSSRINVVLRVGSRVPRAALVNRVSGTNTTIGWRFGSSAAAIPKKDPIASDAHAPTKIVGNSKVYKSAEDAVADIKSGSTILSSGFGLCGVAETIIQAIAKRGPGEVTNLTAVSNNAGVGDGGLASLVKSGQVTKLIISYLGGNKVLEKKYLSGDIGIELCPQGTLAERIRAGGAGIPAFFTPTGVNTAIMTGDIPVRFGPPAEGSSELSVLEAGTPRETRVFDGKTYNMERAIKGDVGVLRAWKVDEAGNCRFRYTTQAFGVLVAKAAKMSIVEAEEIVPVGSIHPDDVHLPGIYVDRIIKATAEKGIEARMTRPSEEITTESVPAKEKSPALVRRERIAKRASKELHNGMYVNLGVGMPTLAPSFLNPDVKVWIQSENGLLGLGPYPLEEEVDADLINAGKETVTMVPGGATFDSAESFAMIRGGHVDVSILGALQVSANGDLANYMIPGKVVKGMGGAMDLVSNPEQTKIVCLTDHVDKYGKPKVVQECSLPLTGARVVSTIITDMCVFQVDRKDGGLTLTELAEGVTVEDIKANTDASFTVAKDIKSME</sequence>
<comment type="pathway">
    <text evidence="3">Ketone metabolism; succinyl-CoA degradation; acetoacetyl-CoA from succinyl-CoA: step 1/1.</text>
</comment>
<protein>
    <recommendedName>
        <fullName evidence="3">Succinyl-CoA:3-ketoacid-coenzyme A transferase</fullName>
        <ecNumber evidence="3">2.8.3.5</ecNumber>
    </recommendedName>
</protein>
<dbReference type="PANTHER" id="PTHR13707:SF60">
    <property type="entry name" value="ACETATE COA-TRANSFERASE SUBUNIT ALPHA"/>
    <property type="match status" value="1"/>
</dbReference>
<accession>A0A074WFK7</accession>
<evidence type="ECO:0000256" key="1">
    <source>
        <dbReference type="ARBA" id="ARBA00007154"/>
    </source>
</evidence>
<dbReference type="Gene3D" id="3.40.1080.10">
    <property type="entry name" value="Glutaconate Coenzyme A-transferase"/>
    <property type="match status" value="2"/>
</dbReference>
<dbReference type="PIRSF" id="PIRSF000858">
    <property type="entry name" value="SCOT-t"/>
    <property type="match status" value="1"/>
</dbReference>
<dbReference type="Pfam" id="PF01144">
    <property type="entry name" value="CoA_trans"/>
    <property type="match status" value="2"/>
</dbReference>
<dbReference type="OrthoDB" id="1933379at2759"/>
<evidence type="ECO:0000256" key="3">
    <source>
        <dbReference type="PIRNR" id="PIRNR000858"/>
    </source>
</evidence>
<dbReference type="InterPro" id="IPR014388">
    <property type="entry name" value="3-oxoacid_CoA-transferase"/>
</dbReference>
<organism evidence="5 6">
    <name type="scientific">Aureobasidium namibiae CBS 147.97</name>
    <dbReference type="NCBI Taxonomy" id="1043004"/>
    <lineage>
        <taxon>Eukaryota</taxon>
        <taxon>Fungi</taxon>
        <taxon>Dikarya</taxon>
        <taxon>Ascomycota</taxon>
        <taxon>Pezizomycotina</taxon>
        <taxon>Dothideomycetes</taxon>
        <taxon>Dothideomycetidae</taxon>
        <taxon>Dothideales</taxon>
        <taxon>Saccotheciaceae</taxon>
        <taxon>Aureobasidium</taxon>
    </lineage>
</organism>
<dbReference type="GeneID" id="25412571"/>
<evidence type="ECO:0000313" key="6">
    <source>
        <dbReference type="Proteomes" id="UP000027730"/>
    </source>
</evidence>
<dbReference type="InterPro" id="IPR037171">
    <property type="entry name" value="NagB/RpiA_transferase-like"/>
</dbReference>
<reference evidence="5 6" key="1">
    <citation type="journal article" date="2014" name="BMC Genomics">
        <title>Genome sequencing of four Aureobasidium pullulans varieties: biotechnological potential, stress tolerance, and description of new species.</title>
        <authorList>
            <person name="Gostin Ar C."/>
            <person name="Ohm R.A."/>
            <person name="Kogej T."/>
            <person name="Sonjak S."/>
            <person name="Turk M."/>
            <person name="Zajc J."/>
            <person name="Zalar P."/>
            <person name="Grube M."/>
            <person name="Sun H."/>
            <person name="Han J."/>
            <person name="Sharma A."/>
            <person name="Chiniquy J."/>
            <person name="Ngan C.Y."/>
            <person name="Lipzen A."/>
            <person name="Barry K."/>
            <person name="Grigoriev I.V."/>
            <person name="Gunde-Cimerman N."/>
        </authorList>
    </citation>
    <scope>NUCLEOTIDE SEQUENCE [LARGE SCALE GENOMIC DNA]</scope>
    <source>
        <strain evidence="5 6">CBS 147.97</strain>
    </source>
</reference>
<dbReference type="InterPro" id="IPR012791">
    <property type="entry name" value="3-oxoacid_CoA-transf_B"/>
</dbReference>
<evidence type="ECO:0000256" key="2">
    <source>
        <dbReference type="ARBA" id="ARBA00022679"/>
    </source>
</evidence>
<dbReference type="GO" id="GO:0046952">
    <property type="term" value="P:ketone body catabolic process"/>
    <property type="evidence" value="ECO:0007669"/>
    <property type="project" value="InterPro"/>
</dbReference>
<dbReference type="SUPFAM" id="SSF100950">
    <property type="entry name" value="NagB/RpiA/CoA transferase-like"/>
    <property type="match status" value="2"/>
</dbReference>
<feature type="active site" description="5-glutamyl coenzyme A thioester intermediate" evidence="4">
    <location>
        <position position="391"/>
    </location>
</feature>
<dbReference type="GO" id="GO:0008260">
    <property type="term" value="F:succinyl-CoA:3-oxo-acid CoA-transferase activity"/>
    <property type="evidence" value="ECO:0007669"/>
    <property type="project" value="UniProtKB-EC"/>
</dbReference>
<dbReference type="Proteomes" id="UP000027730">
    <property type="component" value="Unassembled WGS sequence"/>
</dbReference>